<dbReference type="AlphaFoldDB" id="A0A2W2E1E3"/>
<gene>
    <name evidence="11" type="ORF">C1I95_18360</name>
</gene>
<dbReference type="GO" id="GO:0005524">
    <property type="term" value="F:ATP binding"/>
    <property type="evidence" value="ECO:0007669"/>
    <property type="project" value="UniProtKB-UniRule"/>
</dbReference>
<feature type="domain" description="UvrD-like helicase ATP-binding" evidence="10">
    <location>
        <begin position="251"/>
        <end position="523"/>
    </location>
</feature>
<evidence type="ECO:0000256" key="9">
    <source>
        <dbReference type="PROSITE-ProRule" id="PRU00560"/>
    </source>
</evidence>
<evidence type="ECO:0000256" key="8">
    <source>
        <dbReference type="ARBA" id="ARBA00048988"/>
    </source>
</evidence>
<keyword evidence="2 9" id="KW-0378">Hydrolase</keyword>
<dbReference type="Gene3D" id="3.40.50.300">
    <property type="entry name" value="P-loop containing nucleotide triphosphate hydrolases"/>
    <property type="match status" value="2"/>
</dbReference>
<evidence type="ECO:0000313" key="12">
    <source>
        <dbReference type="Proteomes" id="UP000248924"/>
    </source>
</evidence>
<dbReference type="GO" id="GO:0043138">
    <property type="term" value="F:3'-5' DNA helicase activity"/>
    <property type="evidence" value="ECO:0007669"/>
    <property type="project" value="UniProtKB-EC"/>
</dbReference>
<dbReference type="InterPro" id="IPR014016">
    <property type="entry name" value="UvrD-like_ATP-bd"/>
</dbReference>
<evidence type="ECO:0000256" key="7">
    <source>
        <dbReference type="ARBA" id="ARBA00034808"/>
    </source>
</evidence>
<comment type="caution">
    <text evidence="11">The sequence shown here is derived from an EMBL/GenBank/DDBJ whole genome shotgun (WGS) entry which is preliminary data.</text>
</comment>
<dbReference type="Pfam" id="PF00580">
    <property type="entry name" value="UvrD-helicase"/>
    <property type="match status" value="1"/>
</dbReference>
<name>A0A2W2E1E3_9ACTN</name>
<dbReference type="Proteomes" id="UP000248924">
    <property type="component" value="Unassembled WGS sequence"/>
</dbReference>
<dbReference type="PANTHER" id="PTHR11070">
    <property type="entry name" value="UVRD / RECB / PCRA DNA HELICASE FAMILY MEMBER"/>
    <property type="match status" value="1"/>
</dbReference>
<dbReference type="InterPro" id="IPR014017">
    <property type="entry name" value="DNA_helicase_UvrD-like_C"/>
</dbReference>
<organism evidence="11 12">
    <name type="scientific">Micromonospora craterilacus</name>
    <dbReference type="NCBI Taxonomy" id="1655439"/>
    <lineage>
        <taxon>Bacteria</taxon>
        <taxon>Bacillati</taxon>
        <taxon>Actinomycetota</taxon>
        <taxon>Actinomycetes</taxon>
        <taxon>Micromonosporales</taxon>
        <taxon>Micromonosporaceae</taxon>
        <taxon>Micromonospora</taxon>
    </lineage>
</organism>
<accession>A0A2W2E1E3</accession>
<evidence type="ECO:0000256" key="5">
    <source>
        <dbReference type="ARBA" id="ARBA00023235"/>
    </source>
</evidence>
<keyword evidence="4 9" id="KW-0067">ATP-binding</keyword>
<reference evidence="11 12" key="1">
    <citation type="submission" date="2018-01" db="EMBL/GenBank/DDBJ databases">
        <title>Draft genome sequence of Jishengella sp. NA12.</title>
        <authorList>
            <person name="Sahin N."/>
            <person name="Ay H."/>
            <person name="Saygin H."/>
        </authorList>
    </citation>
    <scope>NUCLEOTIDE SEQUENCE [LARGE SCALE GENOMIC DNA]</scope>
    <source>
        <strain evidence="11 12">NA12</strain>
    </source>
</reference>
<comment type="catalytic activity">
    <reaction evidence="8">
        <text>ATP + H2O = ADP + phosphate + H(+)</text>
        <dbReference type="Rhea" id="RHEA:13065"/>
        <dbReference type="ChEBI" id="CHEBI:15377"/>
        <dbReference type="ChEBI" id="CHEBI:15378"/>
        <dbReference type="ChEBI" id="CHEBI:30616"/>
        <dbReference type="ChEBI" id="CHEBI:43474"/>
        <dbReference type="ChEBI" id="CHEBI:456216"/>
        <dbReference type="EC" id="5.6.2.4"/>
    </reaction>
</comment>
<keyword evidence="1 9" id="KW-0547">Nucleotide-binding</keyword>
<evidence type="ECO:0000313" key="11">
    <source>
        <dbReference type="EMBL" id="PZG16121.1"/>
    </source>
</evidence>
<dbReference type="GO" id="GO:0016887">
    <property type="term" value="F:ATP hydrolysis activity"/>
    <property type="evidence" value="ECO:0007669"/>
    <property type="project" value="RHEA"/>
</dbReference>
<dbReference type="GO" id="GO:0003677">
    <property type="term" value="F:DNA binding"/>
    <property type="evidence" value="ECO:0007669"/>
    <property type="project" value="InterPro"/>
</dbReference>
<dbReference type="SUPFAM" id="SSF52540">
    <property type="entry name" value="P-loop containing nucleoside triphosphate hydrolases"/>
    <property type="match status" value="1"/>
</dbReference>
<keyword evidence="12" id="KW-1185">Reference proteome</keyword>
<dbReference type="InterPro" id="IPR027417">
    <property type="entry name" value="P-loop_NTPase"/>
</dbReference>
<dbReference type="PROSITE" id="PS51198">
    <property type="entry name" value="UVRD_HELICASE_ATP_BIND"/>
    <property type="match status" value="1"/>
</dbReference>
<dbReference type="EMBL" id="POTY01000111">
    <property type="protein sequence ID" value="PZG16121.1"/>
    <property type="molecule type" value="Genomic_DNA"/>
</dbReference>
<evidence type="ECO:0000256" key="1">
    <source>
        <dbReference type="ARBA" id="ARBA00022741"/>
    </source>
</evidence>
<dbReference type="InterPro" id="IPR000212">
    <property type="entry name" value="DNA_helicase_UvrD/REP"/>
</dbReference>
<feature type="binding site" evidence="9">
    <location>
        <begin position="272"/>
        <end position="279"/>
    </location>
    <ligand>
        <name>ATP</name>
        <dbReference type="ChEBI" id="CHEBI:30616"/>
    </ligand>
</feature>
<dbReference type="GO" id="GO:0000725">
    <property type="term" value="P:recombinational repair"/>
    <property type="evidence" value="ECO:0007669"/>
    <property type="project" value="TreeGrafter"/>
</dbReference>
<sequence>MDRRMYDHRFTPIFNDCVQRYLSRPEVLAALSHTLTELAVQPFGNPRLQTHAVKRAQPDTFTSYVTNQGHRLIWRRVGKVAVLLLFGEHDAVYRRAERLRLEVDDTQNVLRVIDEDPETGRGLPYTKRRAEEGRLFMAWNDGELAAFGFDPQEVRVLRRLNTDSDLTSLDTHMRPEAWQSAMNLAMYGDPAGEPTAPIEEEPALVTEPAAPVDERLAEALSATRTSPEFVPVPADRLADWLAKPIEDWMVYLDPAQQDLVDQAYSGPARIRGGAGTGKTVIALHRARALARLGRKVLLTTYVRNLPEVYQQIFARFAPAERELVEFANVHRWALQYLHRHGSAIRVDPREAEKAWRTACGRVVTPTSPLKKAGLTSTYLWEEVDWVIRGRALPDLDSYLALARNGRGTRLSRELRSDVWRLATEYATELMNRGIGDFTDVLLRANDIALDSPREYDAVIVDEAQDLTDAGLRLLYALVGDQANGLLLVGDGQQSIYPGGFNLASIGVQVRGRSHVLTHNYRNTRQVYAVAQALVDGHAFDDGEDRPEPGLRSIEVSRTGAVPVVFAGRDEEGHDLALAAAIESAIKEGTGIGDLAVLVPTHRFARHYTDLIDSMGLPTQRLEDYDGNPSTLVKVGTYQRAKGLEFKRVFLPRLDADALSEHRARGEDVDAHTERLALVRRQLFVAMTRARDGLWLGWIDEPSSLLPNSVTARATTPATLG</sequence>
<dbReference type="GO" id="GO:0005829">
    <property type="term" value="C:cytosol"/>
    <property type="evidence" value="ECO:0007669"/>
    <property type="project" value="TreeGrafter"/>
</dbReference>
<proteinExistence type="predicted"/>
<evidence type="ECO:0000256" key="3">
    <source>
        <dbReference type="ARBA" id="ARBA00022806"/>
    </source>
</evidence>
<comment type="catalytic activity">
    <reaction evidence="6">
        <text>Couples ATP hydrolysis with the unwinding of duplex DNA by translocating in the 3'-5' direction.</text>
        <dbReference type="EC" id="5.6.2.4"/>
    </reaction>
</comment>
<evidence type="ECO:0000256" key="2">
    <source>
        <dbReference type="ARBA" id="ARBA00022801"/>
    </source>
</evidence>
<evidence type="ECO:0000256" key="4">
    <source>
        <dbReference type="ARBA" id="ARBA00022840"/>
    </source>
</evidence>
<dbReference type="PANTHER" id="PTHR11070:SF45">
    <property type="entry name" value="DNA 3'-5' HELICASE"/>
    <property type="match status" value="1"/>
</dbReference>
<protein>
    <recommendedName>
        <fullName evidence="7">DNA 3'-5' helicase</fullName>
        <ecNumber evidence="7">5.6.2.4</ecNumber>
    </recommendedName>
</protein>
<evidence type="ECO:0000259" key="10">
    <source>
        <dbReference type="PROSITE" id="PS51198"/>
    </source>
</evidence>
<keyword evidence="3 9" id="KW-0347">Helicase</keyword>
<dbReference type="EC" id="5.6.2.4" evidence="7"/>
<dbReference type="Pfam" id="PF13361">
    <property type="entry name" value="UvrD_C"/>
    <property type="match status" value="1"/>
</dbReference>
<evidence type="ECO:0000256" key="6">
    <source>
        <dbReference type="ARBA" id="ARBA00034617"/>
    </source>
</evidence>
<keyword evidence="5" id="KW-0413">Isomerase</keyword>